<organism evidence="1 2">
    <name type="scientific">Parachlamydia acanthamoebae (strain UV7)</name>
    <dbReference type="NCBI Taxonomy" id="765952"/>
    <lineage>
        <taxon>Bacteria</taxon>
        <taxon>Pseudomonadati</taxon>
        <taxon>Chlamydiota</taxon>
        <taxon>Chlamydiia</taxon>
        <taxon>Parachlamydiales</taxon>
        <taxon>Parachlamydiaceae</taxon>
        <taxon>Parachlamydia</taxon>
    </lineage>
</organism>
<evidence type="ECO:0000313" key="1">
    <source>
        <dbReference type="EMBL" id="CCB86447.1"/>
    </source>
</evidence>
<dbReference type="KEGG" id="puv:PUV_14970"/>
<dbReference type="Proteomes" id="UP000000495">
    <property type="component" value="Chromosome"/>
</dbReference>
<reference evidence="1 2" key="2">
    <citation type="journal article" date="2011" name="Mol. Biol. Evol.">
        <title>Unity in variety--the pan-genome of the Chlamydiae.</title>
        <authorList>
            <person name="Collingro A."/>
            <person name="Tischler P."/>
            <person name="Weinmaier T."/>
            <person name="Penz T."/>
            <person name="Heinz E."/>
            <person name="Brunham R.C."/>
            <person name="Read T.D."/>
            <person name="Bavoil P.M."/>
            <person name="Sachse K."/>
            <person name="Kahane S."/>
            <person name="Friedman M.G."/>
            <person name="Rattei T."/>
            <person name="Myers G.S."/>
            <person name="Horn M."/>
        </authorList>
    </citation>
    <scope>NUCLEOTIDE SEQUENCE [LARGE SCALE GENOMIC DNA]</scope>
    <source>
        <strain evidence="2">UV7</strain>
    </source>
</reference>
<evidence type="ECO:0000313" key="2">
    <source>
        <dbReference type="Proteomes" id="UP000000495"/>
    </source>
</evidence>
<dbReference type="EMBL" id="FR872580">
    <property type="protein sequence ID" value="CCB86447.1"/>
    <property type="molecule type" value="Genomic_DNA"/>
</dbReference>
<dbReference type="AlphaFoldDB" id="F8KZT8"/>
<keyword evidence="2" id="KW-1185">Reference proteome</keyword>
<sequence>MFLLTPQYTDFYPDFTRTTDKIDESDKVVQTLHEFDADKELLGIKKDKKTQSQSLVHINKDDYTIKNRILSWFGKGKLAHTKFDLYDVCRYLWHYDFQVEDKEVHKKVCDIAGKFLLRPGMSLYKRAAYKYAQSPEQLATLALWIKNSKKEDAPIYFETDARKFTLYTNSAMEDSDSSVNSEKVKKVFRNLCIWSSPK</sequence>
<protein>
    <submittedName>
        <fullName evidence="1">Uncharacterized protein</fullName>
    </submittedName>
</protein>
<dbReference type="RefSeq" id="WP_006340318.1">
    <property type="nucleotide sequence ID" value="NC_015702.1"/>
</dbReference>
<reference key="1">
    <citation type="journal article" date="2011" name="Mol. Biol. Evol.">
        <title>Unity in variety -- the pan-genome of the Chlamydiae.</title>
        <authorList>
            <person name="Collingro A."/>
            <person name="Tischler P."/>
            <person name="Weinmaier T."/>
            <person name="Penz T."/>
            <person name="Heinz E."/>
            <person name="Brunham R.C."/>
            <person name="Read T.D."/>
            <person name="Bavoil P.M."/>
            <person name="Sachse K."/>
            <person name="Kahane S."/>
            <person name="Friedman M.G."/>
            <person name="Rattei T."/>
            <person name="Myers G.S.A."/>
            <person name="Horn M."/>
        </authorList>
    </citation>
    <scope>NUCLEOTIDE SEQUENCE</scope>
    <source>
        <strain>UV7</strain>
    </source>
</reference>
<accession>F8KZT8</accession>
<proteinExistence type="predicted"/>
<dbReference type="HOGENOM" id="CLU_1376997_0_0_0"/>
<dbReference type="STRING" id="765952.PUV_14970"/>
<gene>
    <name evidence="1" type="ordered locus">PUV_14970</name>
</gene>
<name>F8KZT8_PARAV</name>